<dbReference type="Pfam" id="PF00496">
    <property type="entry name" value="SBP_bac_5"/>
    <property type="match status" value="1"/>
</dbReference>
<dbReference type="EMBL" id="RPFW01000004">
    <property type="protein sequence ID" value="TVZ03692.1"/>
    <property type="molecule type" value="Genomic_DNA"/>
</dbReference>
<evidence type="ECO:0000313" key="4">
    <source>
        <dbReference type="Proteomes" id="UP000460272"/>
    </source>
</evidence>
<dbReference type="PIRSF" id="PIRSF002741">
    <property type="entry name" value="MppA"/>
    <property type="match status" value="1"/>
</dbReference>
<evidence type="ECO:0000313" key="3">
    <source>
        <dbReference type="EMBL" id="TVZ03692.1"/>
    </source>
</evidence>
<dbReference type="Gene3D" id="3.40.190.10">
    <property type="entry name" value="Periplasmic binding protein-like II"/>
    <property type="match status" value="1"/>
</dbReference>
<keyword evidence="1" id="KW-0732">Signal</keyword>
<dbReference type="InterPro" id="IPR030678">
    <property type="entry name" value="Peptide/Ni-bd"/>
</dbReference>
<name>A0A6P2BX93_9ACTN</name>
<dbReference type="GO" id="GO:0043190">
    <property type="term" value="C:ATP-binding cassette (ABC) transporter complex"/>
    <property type="evidence" value="ECO:0007669"/>
    <property type="project" value="InterPro"/>
</dbReference>
<keyword evidence="4" id="KW-1185">Reference proteome</keyword>
<feature type="signal peptide" evidence="1">
    <location>
        <begin position="1"/>
        <end position="29"/>
    </location>
</feature>
<comment type="caution">
    <text evidence="3">The sequence shown here is derived from an EMBL/GenBank/DDBJ whole genome shotgun (WGS) entry which is preliminary data.</text>
</comment>
<dbReference type="Proteomes" id="UP000460272">
    <property type="component" value="Unassembled WGS sequence"/>
</dbReference>
<dbReference type="AlphaFoldDB" id="A0A6P2BX93"/>
<dbReference type="GO" id="GO:0042597">
    <property type="term" value="C:periplasmic space"/>
    <property type="evidence" value="ECO:0007669"/>
    <property type="project" value="UniProtKB-ARBA"/>
</dbReference>
<accession>A0A6P2BX93</accession>
<protein>
    <submittedName>
        <fullName evidence="3">ABC transporter substrate-binding protein</fullName>
    </submittedName>
</protein>
<dbReference type="PANTHER" id="PTHR30290">
    <property type="entry name" value="PERIPLASMIC BINDING COMPONENT OF ABC TRANSPORTER"/>
    <property type="match status" value="1"/>
</dbReference>
<dbReference type="InterPro" id="IPR000914">
    <property type="entry name" value="SBP_5_dom"/>
</dbReference>
<dbReference type="Gene3D" id="3.10.105.10">
    <property type="entry name" value="Dipeptide-binding Protein, Domain 3"/>
    <property type="match status" value="1"/>
</dbReference>
<dbReference type="GO" id="GO:1904680">
    <property type="term" value="F:peptide transmembrane transporter activity"/>
    <property type="evidence" value="ECO:0007669"/>
    <property type="project" value="TreeGrafter"/>
</dbReference>
<feature type="domain" description="Solute-binding protein family 5" evidence="2">
    <location>
        <begin position="102"/>
        <end position="433"/>
    </location>
</feature>
<dbReference type="OrthoDB" id="9046151at2"/>
<organism evidence="3 4">
    <name type="scientific">Trebonia kvetii</name>
    <dbReference type="NCBI Taxonomy" id="2480626"/>
    <lineage>
        <taxon>Bacteria</taxon>
        <taxon>Bacillati</taxon>
        <taxon>Actinomycetota</taxon>
        <taxon>Actinomycetes</taxon>
        <taxon>Streptosporangiales</taxon>
        <taxon>Treboniaceae</taxon>
        <taxon>Trebonia</taxon>
    </lineage>
</organism>
<evidence type="ECO:0000259" key="2">
    <source>
        <dbReference type="Pfam" id="PF00496"/>
    </source>
</evidence>
<sequence>MTTAALPIAATLAAVSVAACSSGSSSTAAAPASTGASASASTSASGSASASAPSYASGKTASIVLPSDPGSLDPQLAYISDALEVDYFLYDSLINFTPSGQVESNLATNWSGNSTSASYTLKQGVTCSDGSPLTASTVAANINFIANPKNASSRLGTWAPPGATATGNDKTGVVTVKSPAPDPFLVSDVGQALIVCGNGMKDRGSLKNGADGTGMYTLSSAVPGSSYTLTLRKGYTWGPGDATSATVGLPATVSLKVVSNMTTAANELLSGQANISQVVGSDTQRLTSLYSQSVYAPLGELWFNEKPGSPTADVAVRRALTQAVQLSQLGQVLSSGSGKPATGAIAPALSPCKGNTIGSNLPAFDLSAAKSALAGKKLTVALYYPTSLGAGATAAATLLQQTWSQLGVTVTLHGITDAEISSEIVAGTADWNVGIIPLGLTSPTQLVSFVSGATPPKGADFAYINNHGYTAAVTKASATPGQAGCASWNAAETDLYKNVDLVPFVNTAITSYANGATFQLSQGSIMPSSIRMLG</sequence>
<dbReference type="GO" id="GO:0015833">
    <property type="term" value="P:peptide transport"/>
    <property type="evidence" value="ECO:0007669"/>
    <property type="project" value="TreeGrafter"/>
</dbReference>
<reference evidence="3 4" key="1">
    <citation type="submission" date="2018-11" db="EMBL/GenBank/DDBJ databases">
        <title>Trebonia kvetii gen.nov., sp.nov., a novel acidophilic actinobacterium, and proposal of the new actinobacterial family Treboniaceae fam. nov.</title>
        <authorList>
            <person name="Rapoport D."/>
            <person name="Sagova-Mareckova M."/>
            <person name="Sedlacek I."/>
            <person name="Provaznik J."/>
            <person name="Kralova S."/>
            <person name="Pavlinic D."/>
            <person name="Benes V."/>
            <person name="Kopecky J."/>
        </authorList>
    </citation>
    <scope>NUCLEOTIDE SEQUENCE [LARGE SCALE GENOMIC DNA]</scope>
    <source>
        <strain evidence="3 4">15Tr583</strain>
    </source>
</reference>
<gene>
    <name evidence="3" type="ORF">EAS64_23045</name>
</gene>
<evidence type="ECO:0000256" key="1">
    <source>
        <dbReference type="SAM" id="SignalP"/>
    </source>
</evidence>
<dbReference type="CDD" id="cd00995">
    <property type="entry name" value="PBP2_NikA_DppA_OppA_like"/>
    <property type="match status" value="1"/>
</dbReference>
<feature type="chain" id="PRO_5026907742" evidence="1">
    <location>
        <begin position="30"/>
        <end position="534"/>
    </location>
</feature>
<dbReference type="SUPFAM" id="SSF53850">
    <property type="entry name" value="Periplasmic binding protein-like II"/>
    <property type="match status" value="1"/>
</dbReference>
<proteinExistence type="predicted"/>
<dbReference type="InterPro" id="IPR039424">
    <property type="entry name" value="SBP_5"/>
</dbReference>